<feature type="transmembrane region" description="Helical" evidence="1">
    <location>
        <begin position="31"/>
        <end position="49"/>
    </location>
</feature>
<feature type="transmembrane region" description="Helical" evidence="1">
    <location>
        <begin position="149"/>
        <end position="181"/>
    </location>
</feature>
<protein>
    <submittedName>
        <fullName evidence="2">TraX family protein</fullName>
    </submittedName>
</protein>
<evidence type="ECO:0000256" key="1">
    <source>
        <dbReference type="SAM" id="Phobius"/>
    </source>
</evidence>
<dbReference type="InterPro" id="IPR008875">
    <property type="entry name" value="TraX"/>
</dbReference>
<feature type="transmembrane region" description="Helical" evidence="1">
    <location>
        <begin position="114"/>
        <end position="143"/>
    </location>
</feature>
<dbReference type="RefSeq" id="WP_320001040.1">
    <property type="nucleotide sequence ID" value="NZ_CP138348.1"/>
</dbReference>
<proteinExistence type="predicted"/>
<dbReference type="EMBL" id="CP138348">
    <property type="protein sequence ID" value="WPF87503.1"/>
    <property type="molecule type" value="Genomic_DNA"/>
</dbReference>
<sequence>MDIKYRDILKIIGIITMIIDHIGYYLLPDNLWLRVIGRVAMPIFGILFMEGLERNKQENKGYIHRQKQLIIATIIYIIIGLLAGFNSYYLLFSNIIITFILMGWLYLNAERWSVVVFAIVIQLLQFKLDSSLYFASIIFYYQYPPKERYLFIYSLCFAISYYLFPSLSYPQLILLILLYYLSIKLWDYRDISDKIKVSGWAYTLIRYPSKYSLEVYYLHILALLGLQQLL</sequence>
<name>A0AAF1C1C0_9CHRO</name>
<evidence type="ECO:0000313" key="2">
    <source>
        <dbReference type="EMBL" id="WPF87503.1"/>
    </source>
</evidence>
<dbReference type="AlphaFoldDB" id="A0AAF1C1C0"/>
<keyword evidence="1" id="KW-0812">Transmembrane</keyword>
<organism evidence="2">
    <name type="scientific">Cyanobacterium aponinum AL20115</name>
    <dbReference type="NCBI Taxonomy" id="3090662"/>
    <lineage>
        <taxon>Bacteria</taxon>
        <taxon>Bacillati</taxon>
        <taxon>Cyanobacteriota</taxon>
        <taxon>Cyanophyceae</taxon>
        <taxon>Oscillatoriophycideae</taxon>
        <taxon>Chroococcales</taxon>
        <taxon>Geminocystaceae</taxon>
        <taxon>Cyanobacterium</taxon>
    </lineage>
</organism>
<reference evidence="2" key="1">
    <citation type="submission" date="2023-11" db="EMBL/GenBank/DDBJ databases">
        <title>Genome sequence of Cyanobacterium aponinum BCRC AL20115.</title>
        <authorList>
            <person name="Chang H.-Y."/>
            <person name="Lin K.-M."/>
            <person name="Hsueh H.-T."/>
            <person name="Chu H.-A."/>
            <person name="Kuo C.-H."/>
        </authorList>
    </citation>
    <scope>NUCLEOTIDE SEQUENCE</scope>
    <source>
        <strain evidence="2">AL20115</strain>
    </source>
</reference>
<feature type="transmembrane region" description="Helical" evidence="1">
    <location>
        <begin position="7"/>
        <end position="25"/>
    </location>
</feature>
<feature type="transmembrane region" description="Helical" evidence="1">
    <location>
        <begin position="69"/>
        <end position="85"/>
    </location>
</feature>
<keyword evidence="1" id="KW-1133">Transmembrane helix</keyword>
<feature type="transmembrane region" description="Helical" evidence="1">
    <location>
        <begin position="91"/>
        <end position="107"/>
    </location>
</feature>
<gene>
    <name evidence="2" type="ORF">SAY89_11880</name>
</gene>
<keyword evidence="1" id="KW-0472">Membrane</keyword>
<accession>A0AAF1C1C0</accession>
<dbReference type="Pfam" id="PF05857">
    <property type="entry name" value="TraX"/>
    <property type="match status" value="1"/>
</dbReference>